<dbReference type="PROSITE" id="PS50280">
    <property type="entry name" value="SET"/>
    <property type="match status" value="1"/>
</dbReference>
<gene>
    <name evidence="20" type="primary">LOC100373923</name>
</gene>
<keyword evidence="9" id="KW-0862">Zinc</keyword>
<evidence type="ECO:0000256" key="3">
    <source>
        <dbReference type="ARBA" id="ARBA00022490"/>
    </source>
</evidence>
<dbReference type="PANTHER" id="PTHR46402:SF2">
    <property type="entry name" value="HISTONE-LYSINE N-TRIMETHYLTRANSFERASE SMYD5"/>
    <property type="match status" value="1"/>
</dbReference>
<dbReference type="SUPFAM" id="SSF82199">
    <property type="entry name" value="SET domain"/>
    <property type="match status" value="1"/>
</dbReference>
<proteinExistence type="predicted"/>
<evidence type="ECO:0000256" key="1">
    <source>
        <dbReference type="ARBA" id="ARBA00004496"/>
    </source>
</evidence>
<reference evidence="20" key="1">
    <citation type="submission" date="2025-08" db="UniProtKB">
        <authorList>
            <consortium name="RefSeq"/>
        </authorList>
    </citation>
    <scope>IDENTIFICATION</scope>
    <source>
        <tissue evidence="20">Testes</tissue>
    </source>
</reference>
<dbReference type="Proteomes" id="UP000694865">
    <property type="component" value="Unplaced"/>
</dbReference>
<keyword evidence="19" id="KW-1185">Reference proteome</keyword>
<evidence type="ECO:0000256" key="10">
    <source>
        <dbReference type="ARBA" id="ARBA00024057"/>
    </source>
</evidence>
<dbReference type="InterPro" id="IPR001214">
    <property type="entry name" value="SET_dom"/>
</dbReference>
<dbReference type="GeneID" id="100373923"/>
<evidence type="ECO:0000256" key="14">
    <source>
        <dbReference type="ARBA" id="ARBA00049497"/>
    </source>
</evidence>
<evidence type="ECO:0000256" key="8">
    <source>
        <dbReference type="ARBA" id="ARBA00022771"/>
    </source>
</evidence>
<protein>
    <recommendedName>
        <fullName evidence="15">Protein-lysine N-trimethyltransferase SMYD5</fullName>
        <ecNumber evidence="2">2.1.1.359</ecNumber>
        <ecNumber evidence="10">2.1.1.372</ecNumber>
    </recommendedName>
    <alternativeName>
        <fullName evidence="11">SET and MYND domain-containing protein 5</fullName>
    </alternativeName>
    <alternativeName>
        <fullName evidence="16">[histone H3]-lysine20 N-trimethyltransferase SMYD5</fullName>
    </alternativeName>
    <alternativeName>
        <fullName evidence="17">[histone H4]-lysine36 N-trimethyltransferase SMYD5</fullName>
    </alternativeName>
</protein>
<evidence type="ECO:0000256" key="16">
    <source>
        <dbReference type="ARBA" id="ARBA00049789"/>
    </source>
</evidence>
<evidence type="ECO:0000256" key="5">
    <source>
        <dbReference type="ARBA" id="ARBA00022679"/>
    </source>
</evidence>
<dbReference type="RefSeq" id="XP_002735533.1">
    <property type="nucleotide sequence ID" value="XM_002735487.2"/>
</dbReference>
<evidence type="ECO:0000313" key="19">
    <source>
        <dbReference type="Proteomes" id="UP000694865"/>
    </source>
</evidence>
<comment type="catalytic activity">
    <reaction evidence="12">
        <text>L-lysyl(36)-[histone H3] + 3 S-adenosyl-L-methionine = N(6),N(6),N(6)-trimethyl-L-lysyl(36)-[histone H3] + 3 S-adenosyl-L-homocysteine + 3 H(+)</text>
        <dbReference type="Rhea" id="RHEA:60324"/>
        <dbReference type="Rhea" id="RHEA-COMP:9785"/>
        <dbReference type="Rhea" id="RHEA-COMP:15536"/>
        <dbReference type="ChEBI" id="CHEBI:15378"/>
        <dbReference type="ChEBI" id="CHEBI:29969"/>
        <dbReference type="ChEBI" id="CHEBI:57856"/>
        <dbReference type="ChEBI" id="CHEBI:59789"/>
        <dbReference type="ChEBI" id="CHEBI:61961"/>
        <dbReference type="EC" id="2.1.1.359"/>
    </reaction>
</comment>
<evidence type="ECO:0000256" key="17">
    <source>
        <dbReference type="ARBA" id="ARBA00049806"/>
    </source>
</evidence>
<keyword evidence="8" id="KW-0863">Zinc-finger</keyword>
<keyword evidence="4" id="KW-0489">Methyltransferase</keyword>
<keyword evidence="7" id="KW-0479">Metal-binding</keyword>
<dbReference type="EC" id="2.1.1.372" evidence="10"/>
<evidence type="ECO:0000256" key="2">
    <source>
        <dbReference type="ARBA" id="ARBA00012178"/>
    </source>
</evidence>
<dbReference type="InterPro" id="IPR046341">
    <property type="entry name" value="SET_dom_sf"/>
</dbReference>
<comment type="subcellular location">
    <subcellularLocation>
        <location evidence="1">Cytoplasm</location>
    </subcellularLocation>
</comment>
<dbReference type="EC" id="2.1.1.359" evidence="2"/>
<keyword evidence="3" id="KW-0963">Cytoplasm</keyword>
<evidence type="ECO:0000256" key="4">
    <source>
        <dbReference type="ARBA" id="ARBA00022603"/>
    </source>
</evidence>
<evidence type="ECO:0000256" key="6">
    <source>
        <dbReference type="ARBA" id="ARBA00022691"/>
    </source>
</evidence>
<dbReference type="Gene3D" id="2.170.270.10">
    <property type="entry name" value="SET domain"/>
    <property type="match status" value="1"/>
</dbReference>
<organism evidence="19 20">
    <name type="scientific">Saccoglossus kowalevskii</name>
    <name type="common">Acorn worm</name>
    <dbReference type="NCBI Taxonomy" id="10224"/>
    <lineage>
        <taxon>Eukaryota</taxon>
        <taxon>Metazoa</taxon>
        <taxon>Hemichordata</taxon>
        <taxon>Enteropneusta</taxon>
        <taxon>Harrimaniidae</taxon>
        <taxon>Saccoglossus</taxon>
    </lineage>
</organism>
<dbReference type="CDD" id="cd10521">
    <property type="entry name" value="SET_SMYD5"/>
    <property type="match status" value="1"/>
</dbReference>
<accession>A0ABM0GR76</accession>
<evidence type="ECO:0000256" key="7">
    <source>
        <dbReference type="ARBA" id="ARBA00022723"/>
    </source>
</evidence>
<keyword evidence="6" id="KW-0949">S-adenosyl-L-methionine</keyword>
<evidence type="ECO:0000313" key="20">
    <source>
        <dbReference type="RefSeq" id="XP_002735533.1"/>
    </source>
</evidence>
<evidence type="ECO:0000256" key="12">
    <source>
        <dbReference type="ARBA" id="ARBA00047545"/>
    </source>
</evidence>
<sequence length="395" mass="44788">MLQSRVTSGKIAEIEVRIADDRKGKGVFAKQRFRKNDVIFREKPIVCAQFLWNEYYKYSACDHCMKSLETAEEMARRLSAISSLVLPYPQCCEVKKDEHVSCPACQTQYCSTKCKEDAEKLYHRVLCMGQHPADPEHPIAKLQDIWRNMHFPPETASIMLIAKMIAKIKQAPDKSEAVAAFSQFRRATVNEEADITHKLLGEEFQGDIDMLLPFLNEALKEETVSHWFTSEGIRSLFALIGTNGQGVGTSSLSVYVHNCDALDLNTDDRQRLDLFIDQLYVDIEKESGSFLNCEGSALYSLQSCCNHSCVPNAEVTFPDNDAAVSVMALQDIQENEEICISYLGECDIGRSRHSRQKILRENYLFNCNCMKCQSQCDDADVTSDEDEEEMEEDSN</sequence>
<name>A0ABM0GR76_SACKO</name>
<comment type="catalytic activity">
    <reaction evidence="13">
        <text>L-lysyl(20)-[histone H4] + 3 S-adenosyl-L-methionine = N(6),N(6),N(6)-trimethyl-L-lysyl(20)-[histone H4] + 3 S-adenosyl-L-homocysteine + 3 H(+)</text>
        <dbReference type="Rhea" id="RHEA:64456"/>
        <dbReference type="Rhea" id="RHEA-COMP:15554"/>
        <dbReference type="Rhea" id="RHEA-COMP:15998"/>
        <dbReference type="ChEBI" id="CHEBI:15378"/>
        <dbReference type="ChEBI" id="CHEBI:29969"/>
        <dbReference type="ChEBI" id="CHEBI:57856"/>
        <dbReference type="ChEBI" id="CHEBI:59789"/>
        <dbReference type="ChEBI" id="CHEBI:61961"/>
        <dbReference type="EC" id="2.1.1.372"/>
    </reaction>
</comment>
<evidence type="ECO:0000256" key="15">
    <source>
        <dbReference type="ARBA" id="ARBA00049768"/>
    </source>
</evidence>
<evidence type="ECO:0000256" key="13">
    <source>
        <dbReference type="ARBA" id="ARBA00048081"/>
    </source>
</evidence>
<dbReference type="PANTHER" id="PTHR46402">
    <property type="entry name" value="SET AND MYND DOMAIN-CONTAINING PROTEIN 5"/>
    <property type="match status" value="1"/>
</dbReference>
<evidence type="ECO:0000259" key="18">
    <source>
        <dbReference type="PROSITE" id="PS50280"/>
    </source>
</evidence>
<comment type="catalytic activity">
    <reaction evidence="14">
        <text>L-lysyl-[protein] + 3 S-adenosyl-L-methionine = N(6),N(6),N(6)-trimethyl-L-lysyl-[protein] + 3 S-adenosyl-L-homocysteine + 3 H(+)</text>
        <dbReference type="Rhea" id="RHEA:54192"/>
        <dbReference type="Rhea" id="RHEA-COMP:9752"/>
        <dbReference type="Rhea" id="RHEA-COMP:13826"/>
        <dbReference type="ChEBI" id="CHEBI:15378"/>
        <dbReference type="ChEBI" id="CHEBI:29969"/>
        <dbReference type="ChEBI" id="CHEBI:57856"/>
        <dbReference type="ChEBI" id="CHEBI:59789"/>
        <dbReference type="ChEBI" id="CHEBI:61961"/>
    </reaction>
    <physiologicalReaction direction="left-to-right" evidence="14">
        <dbReference type="Rhea" id="RHEA:54193"/>
    </physiologicalReaction>
</comment>
<dbReference type="Pfam" id="PF00856">
    <property type="entry name" value="SET"/>
    <property type="match status" value="1"/>
</dbReference>
<dbReference type="SMART" id="SM00317">
    <property type="entry name" value="SET"/>
    <property type="match status" value="1"/>
</dbReference>
<dbReference type="InterPro" id="IPR044422">
    <property type="entry name" value="SMYD5_SET"/>
</dbReference>
<feature type="domain" description="SET" evidence="18">
    <location>
        <begin position="12"/>
        <end position="343"/>
    </location>
</feature>
<keyword evidence="5" id="KW-0808">Transferase</keyword>
<evidence type="ECO:0000256" key="11">
    <source>
        <dbReference type="ARBA" id="ARBA00033038"/>
    </source>
</evidence>
<evidence type="ECO:0000256" key="9">
    <source>
        <dbReference type="ARBA" id="ARBA00022833"/>
    </source>
</evidence>